<accession>A0ABD0KC94</accession>
<keyword evidence="1" id="KW-0175">Coiled coil</keyword>
<comment type="caution">
    <text evidence="3">The sequence shown here is derived from an EMBL/GenBank/DDBJ whole genome shotgun (WGS) entry which is preliminary data.</text>
</comment>
<evidence type="ECO:0000313" key="3">
    <source>
        <dbReference type="EMBL" id="KAK7484610.1"/>
    </source>
</evidence>
<dbReference type="Proteomes" id="UP001519460">
    <property type="component" value="Unassembled WGS sequence"/>
</dbReference>
<dbReference type="EMBL" id="JACVVK020000207">
    <property type="protein sequence ID" value="KAK7484610.1"/>
    <property type="molecule type" value="Genomic_DNA"/>
</dbReference>
<evidence type="ECO:0000256" key="2">
    <source>
        <dbReference type="SAM" id="MobiDB-lite"/>
    </source>
</evidence>
<evidence type="ECO:0000256" key="1">
    <source>
        <dbReference type="SAM" id="Coils"/>
    </source>
</evidence>
<proteinExistence type="predicted"/>
<organism evidence="3 4">
    <name type="scientific">Batillaria attramentaria</name>
    <dbReference type="NCBI Taxonomy" id="370345"/>
    <lineage>
        <taxon>Eukaryota</taxon>
        <taxon>Metazoa</taxon>
        <taxon>Spiralia</taxon>
        <taxon>Lophotrochozoa</taxon>
        <taxon>Mollusca</taxon>
        <taxon>Gastropoda</taxon>
        <taxon>Caenogastropoda</taxon>
        <taxon>Sorbeoconcha</taxon>
        <taxon>Cerithioidea</taxon>
        <taxon>Batillariidae</taxon>
        <taxon>Batillaria</taxon>
    </lineage>
</organism>
<sequence length="87" mass="9962">MQAALDEIRESLKNLATKDVFLDKIEKLEGRVFDLETEKDKLCAEVTQLKQDNAQLREMLLTESSKAEKRNNDHEQYHGDGISVSLV</sequence>
<gene>
    <name evidence="3" type="ORF">BaRGS_00024136</name>
</gene>
<name>A0ABD0KC94_9CAEN</name>
<dbReference type="AlphaFoldDB" id="A0ABD0KC94"/>
<protein>
    <submittedName>
        <fullName evidence="3">Uncharacterized protein</fullName>
    </submittedName>
</protein>
<feature type="compositionally biased region" description="Basic and acidic residues" evidence="2">
    <location>
        <begin position="65"/>
        <end position="78"/>
    </location>
</feature>
<feature type="coiled-coil region" evidence="1">
    <location>
        <begin position="25"/>
        <end position="59"/>
    </location>
</feature>
<evidence type="ECO:0000313" key="4">
    <source>
        <dbReference type="Proteomes" id="UP001519460"/>
    </source>
</evidence>
<dbReference type="Gene3D" id="1.20.5.170">
    <property type="match status" value="1"/>
</dbReference>
<reference evidence="3 4" key="1">
    <citation type="journal article" date="2023" name="Sci. Data">
        <title>Genome assembly of the Korean intertidal mud-creeper Batillaria attramentaria.</title>
        <authorList>
            <person name="Patra A.K."/>
            <person name="Ho P.T."/>
            <person name="Jun S."/>
            <person name="Lee S.J."/>
            <person name="Kim Y."/>
            <person name="Won Y.J."/>
        </authorList>
    </citation>
    <scope>NUCLEOTIDE SEQUENCE [LARGE SCALE GENOMIC DNA]</scope>
    <source>
        <strain evidence="3">Wonlab-2016</strain>
    </source>
</reference>
<keyword evidence="4" id="KW-1185">Reference proteome</keyword>
<feature type="region of interest" description="Disordered" evidence="2">
    <location>
        <begin position="64"/>
        <end position="87"/>
    </location>
</feature>